<evidence type="ECO:0000313" key="1">
    <source>
        <dbReference type="EMBL" id="XPM63504.1"/>
    </source>
</evidence>
<protein>
    <submittedName>
        <fullName evidence="1">Uncharacterized protein</fullName>
    </submittedName>
</protein>
<evidence type="ECO:0000313" key="2">
    <source>
        <dbReference type="Proteomes" id="UP000095472"/>
    </source>
</evidence>
<keyword evidence="2" id="KW-1185">Reference proteome</keyword>
<gene>
    <name evidence="1" type="ORF">BH720_030105</name>
</gene>
<reference evidence="1 2" key="1">
    <citation type="journal article" date="2016" name="Genome Announc.">
        <title>Draft Genome Sequence of the Thermotolerant Cyanobacterium Desertifilum sp. IPPAS B-1220.</title>
        <authorList>
            <person name="Mironov K.S."/>
            <person name="Sinetova M.A."/>
            <person name="Bolatkhan K."/>
            <person name="Zayadan B.K."/>
            <person name="Ustinova V.V."/>
            <person name="Kupriyanova E.V."/>
            <person name="Skrypnik A.N."/>
            <person name="Gogoleva N.E."/>
            <person name="Gogolev Y.V."/>
            <person name="Los D.A."/>
        </authorList>
    </citation>
    <scope>NUCLEOTIDE SEQUENCE [LARGE SCALE GENOMIC DNA]</scope>
    <source>
        <strain evidence="1 2">IPPAS B-1220</strain>
    </source>
</reference>
<accession>A0ACD5GSQ3</accession>
<dbReference type="EMBL" id="CP182909">
    <property type="protein sequence ID" value="XPM63504.1"/>
    <property type="molecule type" value="Genomic_DNA"/>
</dbReference>
<proteinExistence type="predicted"/>
<name>A0ACD5GSQ3_9CYAN</name>
<organism evidence="1 2">
    <name type="scientific">Desertifilum tharense IPPAS B-1220</name>
    <dbReference type="NCBI Taxonomy" id="1781255"/>
    <lineage>
        <taxon>Bacteria</taxon>
        <taxon>Bacillati</taxon>
        <taxon>Cyanobacteriota</taxon>
        <taxon>Cyanophyceae</taxon>
        <taxon>Desertifilales</taxon>
        <taxon>Desertifilaceae</taxon>
        <taxon>Desertifilum</taxon>
    </lineage>
</organism>
<sequence>MYLGKPPAGVESLPRYRMQARPQPLPPGRLTSLEGRLAIAEDTLGVAPLVAALLEQHGAQTVILPRSWLDSPDLLRQGLDEPDLRNCASGGFICVPPTPNPR</sequence>
<dbReference type="Proteomes" id="UP000095472">
    <property type="component" value="Chromosome"/>
</dbReference>